<name>A0A183K4G3_9TREM</name>
<dbReference type="STRING" id="6186.A0A183K4G3"/>
<keyword evidence="10" id="KW-1185">Reference proteome</keyword>
<evidence type="ECO:0000256" key="4">
    <source>
        <dbReference type="ARBA" id="ARBA00022771"/>
    </source>
</evidence>
<dbReference type="GO" id="GO:0008270">
    <property type="term" value="F:zinc ion binding"/>
    <property type="evidence" value="ECO:0007669"/>
    <property type="project" value="UniProtKB-KW"/>
</dbReference>
<dbReference type="PANTHER" id="PTHR24376">
    <property type="entry name" value="ZINC FINGER PROTEIN"/>
    <property type="match status" value="1"/>
</dbReference>
<evidence type="ECO:0000256" key="3">
    <source>
        <dbReference type="ARBA" id="ARBA00022737"/>
    </source>
</evidence>
<accession>A0A183K4G3</accession>
<dbReference type="Pfam" id="PF12874">
    <property type="entry name" value="zf-met"/>
    <property type="match status" value="1"/>
</dbReference>
<evidence type="ECO:0000256" key="1">
    <source>
        <dbReference type="ARBA" id="ARBA00004123"/>
    </source>
</evidence>
<keyword evidence="3" id="KW-0677">Repeat</keyword>
<reference evidence="9 10" key="2">
    <citation type="submission" date="2018-11" db="EMBL/GenBank/DDBJ databases">
        <authorList>
            <consortium name="Pathogen Informatics"/>
        </authorList>
    </citation>
    <scope>NUCLEOTIDE SEQUENCE [LARGE SCALE GENOMIC DNA]</scope>
    <source>
        <strain evidence="9">Dakar</strain>
        <strain evidence="10">Dakar, Senegal</strain>
    </source>
</reference>
<evidence type="ECO:0000256" key="5">
    <source>
        <dbReference type="ARBA" id="ARBA00022833"/>
    </source>
</evidence>
<evidence type="ECO:0000259" key="8">
    <source>
        <dbReference type="PROSITE" id="PS50157"/>
    </source>
</evidence>
<protein>
    <submittedName>
        <fullName evidence="11">Zinc finger protein</fullName>
    </submittedName>
</protein>
<dbReference type="FunFam" id="3.30.160.60:FF:000202">
    <property type="entry name" value="Zinc finger protein 574"/>
    <property type="match status" value="1"/>
</dbReference>
<proteinExistence type="predicted"/>
<keyword evidence="2" id="KW-0479">Metal-binding</keyword>
<keyword evidence="5" id="KW-0862">Zinc</keyword>
<dbReference type="GO" id="GO:0001228">
    <property type="term" value="F:DNA-binding transcription activator activity, RNA polymerase II-specific"/>
    <property type="evidence" value="ECO:0007669"/>
    <property type="project" value="TreeGrafter"/>
</dbReference>
<dbReference type="SUPFAM" id="SSF57667">
    <property type="entry name" value="beta-beta-alpha zinc fingers"/>
    <property type="match status" value="2"/>
</dbReference>
<gene>
    <name evidence="9" type="ORF">SCUD_LOCUS9883</name>
</gene>
<keyword evidence="4 7" id="KW-0863">Zinc-finger</keyword>
<evidence type="ECO:0000256" key="7">
    <source>
        <dbReference type="PROSITE-ProRule" id="PRU00042"/>
    </source>
</evidence>
<dbReference type="EMBL" id="UZAK01033468">
    <property type="protein sequence ID" value="VDP37516.1"/>
    <property type="molecule type" value="Genomic_DNA"/>
</dbReference>
<dbReference type="PROSITE" id="PS50157">
    <property type="entry name" value="ZINC_FINGER_C2H2_2"/>
    <property type="match status" value="2"/>
</dbReference>
<keyword evidence="6" id="KW-0539">Nucleus</keyword>
<evidence type="ECO:0000313" key="11">
    <source>
        <dbReference type="WBParaSite" id="SCUD_0000988301-mRNA-1"/>
    </source>
</evidence>
<evidence type="ECO:0000256" key="6">
    <source>
        <dbReference type="ARBA" id="ARBA00023242"/>
    </source>
</evidence>
<feature type="domain" description="C2H2-type" evidence="8">
    <location>
        <begin position="177"/>
        <end position="204"/>
    </location>
</feature>
<evidence type="ECO:0000256" key="2">
    <source>
        <dbReference type="ARBA" id="ARBA00022723"/>
    </source>
</evidence>
<dbReference type="AlphaFoldDB" id="A0A183K4G3"/>
<dbReference type="GO" id="GO:0005634">
    <property type="term" value="C:nucleus"/>
    <property type="evidence" value="ECO:0007669"/>
    <property type="project" value="UniProtKB-SubCell"/>
</dbReference>
<dbReference type="PROSITE" id="PS00028">
    <property type="entry name" value="ZINC_FINGER_C2H2_1"/>
    <property type="match status" value="2"/>
</dbReference>
<sequence>MQISVEPDVFEQFHKLKQLHKPVGSDSEFLSFIVSHIQKCCYKSDSCNPTVQALPNGTSLRSCPECKFSAGTSEQLWDHFESVHPDEGSFSCTCGDSYNRLPLFLRHYVDCPVASTDLEDPRRNFASLKDGRRILPSILHSNCDGIAGTKLGQPNVYHPYRQSAVSSAPGPSGDKPYGCPKCYKGFKSKSLLDQHMHLHFPPRYKCRWCGNVYRWPPVYYHHKQRCKKRPVISMSEIGHASDYRCLNGSIMKVEDSQMHVDHISPRQTAFNRFVNAPGVSFTQELANDNIIQNVPVIGDDAANCSLTCLCTESFLNVPSYLEHATICPKHATICPKVVSASSVFENLANRALSTSNNLGFRSPRQRNSISNFRELPPEYLSQLKDTTLMHSNPGGIFSCNMCGKEFNSKLSLKQHVDGKHRAEGKYLCGSCGKRYRWGASFYYHKKTCAGPVSCVLNSQTPELVTTHT</sequence>
<comment type="subcellular location">
    <subcellularLocation>
        <location evidence="1">Nucleus</location>
    </subcellularLocation>
</comment>
<evidence type="ECO:0000313" key="10">
    <source>
        <dbReference type="Proteomes" id="UP000279833"/>
    </source>
</evidence>
<dbReference type="InterPro" id="IPR036236">
    <property type="entry name" value="Znf_C2H2_sf"/>
</dbReference>
<dbReference type="Proteomes" id="UP000279833">
    <property type="component" value="Unassembled WGS sequence"/>
</dbReference>
<dbReference type="InterPro" id="IPR013087">
    <property type="entry name" value="Znf_C2H2_type"/>
</dbReference>
<organism evidence="11">
    <name type="scientific">Schistosoma curassoni</name>
    <dbReference type="NCBI Taxonomy" id="6186"/>
    <lineage>
        <taxon>Eukaryota</taxon>
        <taxon>Metazoa</taxon>
        <taxon>Spiralia</taxon>
        <taxon>Lophotrochozoa</taxon>
        <taxon>Platyhelminthes</taxon>
        <taxon>Trematoda</taxon>
        <taxon>Digenea</taxon>
        <taxon>Strigeidida</taxon>
        <taxon>Schistosomatoidea</taxon>
        <taxon>Schistosomatidae</taxon>
        <taxon>Schistosoma</taxon>
    </lineage>
</organism>
<dbReference type="GO" id="GO:0000978">
    <property type="term" value="F:RNA polymerase II cis-regulatory region sequence-specific DNA binding"/>
    <property type="evidence" value="ECO:0007669"/>
    <property type="project" value="TreeGrafter"/>
</dbReference>
<dbReference type="Pfam" id="PF00096">
    <property type="entry name" value="zf-C2H2"/>
    <property type="match status" value="1"/>
</dbReference>
<dbReference type="Gene3D" id="3.30.160.60">
    <property type="entry name" value="Classic Zinc Finger"/>
    <property type="match status" value="2"/>
</dbReference>
<dbReference type="GO" id="GO:0032502">
    <property type="term" value="P:developmental process"/>
    <property type="evidence" value="ECO:0007669"/>
    <property type="project" value="UniProtKB-ARBA"/>
</dbReference>
<dbReference type="SMART" id="SM00355">
    <property type="entry name" value="ZnF_C2H2"/>
    <property type="match status" value="4"/>
</dbReference>
<feature type="domain" description="C2H2-type" evidence="8">
    <location>
        <begin position="397"/>
        <end position="425"/>
    </location>
</feature>
<evidence type="ECO:0000313" key="9">
    <source>
        <dbReference type="EMBL" id="VDP37516.1"/>
    </source>
</evidence>
<dbReference type="WBParaSite" id="SCUD_0000988301-mRNA-1">
    <property type="protein sequence ID" value="SCUD_0000988301-mRNA-1"/>
    <property type="gene ID" value="SCUD_0000988301"/>
</dbReference>
<reference evidence="11" key="1">
    <citation type="submission" date="2016-06" db="UniProtKB">
        <authorList>
            <consortium name="WormBaseParasite"/>
        </authorList>
    </citation>
    <scope>IDENTIFICATION</scope>
</reference>
<dbReference type="PANTHER" id="PTHR24376:SF38">
    <property type="entry name" value="ZINC FINGER PROTEIN 445"/>
    <property type="match status" value="1"/>
</dbReference>